<dbReference type="RefSeq" id="WP_397079793.1">
    <property type="nucleotide sequence ID" value="NZ_JBITGY010000002.1"/>
</dbReference>
<protein>
    <submittedName>
        <fullName evidence="1">Uncharacterized protein</fullName>
    </submittedName>
</protein>
<sequence>MLKHLAPGEQAVLLVMLNRSLDDQLVPPEAAAHVRQHFRDQLEALVSPRPATLVYTGWRGAARHRVRADLEDTLARARGRLHVIVGYNPDTDQPSGGDRWTYEWANHTPGVTVETHPAPWHIPELSKSAGPYRNGFMLGLAAGRGGAFEVLAHLHPSSRGAAGTAAYADHMGLRIRKEPAT</sequence>
<evidence type="ECO:0000313" key="1">
    <source>
        <dbReference type="EMBL" id="MFI6497147.1"/>
    </source>
</evidence>
<name>A0ABW7YN66_9ACTN</name>
<evidence type="ECO:0000313" key="2">
    <source>
        <dbReference type="Proteomes" id="UP001612741"/>
    </source>
</evidence>
<accession>A0ABW7YN66</accession>
<proteinExistence type="predicted"/>
<comment type="caution">
    <text evidence="1">The sequence shown here is derived from an EMBL/GenBank/DDBJ whole genome shotgun (WGS) entry which is preliminary data.</text>
</comment>
<keyword evidence="2" id="KW-1185">Reference proteome</keyword>
<organism evidence="1 2">
    <name type="scientific">Nonomuraea typhae</name>
    <dbReference type="NCBI Taxonomy" id="2603600"/>
    <lineage>
        <taxon>Bacteria</taxon>
        <taxon>Bacillati</taxon>
        <taxon>Actinomycetota</taxon>
        <taxon>Actinomycetes</taxon>
        <taxon>Streptosporangiales</taxon>
        <taxon>Streptosporangiaceae</taxon>
        <taxon>Nonomuraea</taxon>
    </lineage>
</organism>
<gene>
    <name evidence="1" type="ORF">ACIBG2_07185</name>
</gene>
<dbReference type="Proteomes" id="UP001612741">
    <property type="component" value="Unassembled WGS sequence"/>
</dbReference>
<dbReference type="EMBL" id="JBITGY010000002">
    <property type="protein sequence ID" value="MFI6497147.1"/>
    <property type="molecule type" value="Genomic_DNA"/>
</dbReference>
<reference evidence="1 2" key="1">
    <citation type="submission" date="2024-10" db="EMBL/GenBank/DDBJ databases">
        <title>The Natural Products Discovery Center: Release of the First 8490 Sequenced Strains for Exploring Actinobacteria Biosynthetic Diversity.</title>
        <authorList>
            <person name="Kalkreuter E."/>
            <person name="Kautsar S.A."/>
            <person name="Yang D."/>
            <person name="Bader C.D."/>
            <person name="Teijaro C.N."/>
            <person name="Fluegel L."/>
            <person name="Davis C.M."/>
            <person name="Simpson J.R."/>
            <person name="Lauterbach L."/>
            <person name="Steele A.D."/>
            <person name="Gui C."/>
            <person name="Meng S."/>
            <person name="Li G."/>
            <person name="Viehrig K."/>
            <person name="Ye F."/>
            <person name="Su P."/>
            <person name="Kiefer A.F."/>
            <person name="Nichols A."/>
            <person name="Cepeda A.J."/>
            <person name="Yan W."/>
            <person name="Fan B."/>
            <person name="Jiang Y."/>
            <person name="Adhikari A."/>
            <person name="Zheng C.-J."/>
            <person name="Schuster L."/>
            <person name="Cowan T.M."/>
            <person name="Smanski M.J."/>
            <person name="Chevrette M.G."/>
            <person name="De Carvalho L.P.S."/>
            <person name="Shen B."/>
        </authorList>
    </citation>
    <scope>NUCLEOTIDE SEQUENCE [LARGE SCALE GENOMIC DNA]</scope>
    <source>
        <strain evidence="1 2">NPDC050545</strain>
    </source>
</reference>